<dbReference type="InterPro" id="IPR004036">
    <property type="entry name" value="Endonuclease-III-like_CS2"/>
</dbReference>
<keyword evidence="8" id="KW-0408">Iron</keyword>
<dbReference type="FunCoup" id="Q9VIH0">
    <property type="interactions" value="1185"/>
</dbReference>
<dbReference type="CTD" id="4913"/>
<dbReference type="EC" id="3.2.2.-" evidence="14"/>
<keyword evidence="11 14" id="KW-0456">Lyase</keyword>
<dbReference type="PaxDb" id="7227-FBpp0088883"/>
<dbReference type="PROSITE" id="PS01155">
    <property type="entry name" value="ENDONUCLEASE_III_2"/>
    <property type="match status" value="1"/>
</dbReference>
<reference evidence="16 18" key="4">
    <citation type="journal article" date="2002" name="Genome Biol.">
        <title>The transposable elements of the Drosophila melanogaster euchromatin: a genomics perspective.</title>
        <authorList>
            <person name="Kaminker J.S."/>
            <person name="Bergman C.M."/>
            <person name="Kronmiller B."/>
            <person name="Carlson J."/>
            <person name="Svirskas R."/>
            <person name="Patel S."/>
            <person name="Frise E."/>
            <person name="Wheeler D.A."/>
            <person name="Lewis S.E."/>
            <person name="Rubin G.M."/>
            <person name="Ashburner M."/>
            <person name="Celniker S.E."/>
        </authorList>
    </citation>
    <scope>NUCLEOTIDE SEQUENCE [LARGE SCALE GENOMIC DNA]</scope>
    <source>
        <strain evidence="18">Berkeley</strain>
    </source>
</reference>
<organism evidence="16 18">
    <name type="scientific">Drosophila melanogaster</name>
    <name type="common">Fruit fly</name>
    <dbReference type="NCBI Taxonomy" id="7227"/>
    <lineage>
        <taxon>Eukaryota</taxon>
        <taxon>Metazoa</taxon>
        <taxon>Ecdysozoa</taxon>
        <taxon>Arthropoda</taxon>
        <taxon>Hexapoda</taxon>
        <taxon>Insecta</taxon>
        <taxon>Pterygota</taxon>
        <taxon>Neoptera</taxon>
        <taxon>Endopterygota</taxon>
        <taxon>Diptera</taxon>
        <taxon>Brachycera</taxon>
        <taxon>Muscomorpha</taxon>
        <taxon>Ephydroidea</taxon>
        <taxon>Drosophilidae</taxon>
        <taxon>Drosophila</taxon>
        <taxon>Sophophora</taxon>
    </lineage>
</organism>
<keyword evidence="14" id="KW-0539">Nucleus</keyword>
<dbReference type="SMART" id="SM00478">
    <property type="entry name" value="ENDO3c"/>
    <property type="match status" value="1"/>
</dbReference>
<dbReference type="GO" id="GO:0000703">
    <property type="term" value="F:oxidized pyrimidine nucleobase lesion DNA N-glycosylase activity"/>
    <property type="evidence" value="ECO:0000318"/>
    <property type="project" value="GO_Central"/>
</dbReference>
<comment type="similarity">
    <text evidence="2 14">Belongs to the Nth/MutY family.</text>
</comment>
<dbReference type="GO" id="GO:0051539">
    <property type="term" value="F:4 iron, 4 sulfur cluster binding"/>
    <property type="evidence" value="ECO:0007669"/>
    <property type="project" value="UniProtKB-KW"/>
</dbReference>
<dbReference type="SMART" id="SM00525">
    <property type="entry name" value="FES"/>
    <property type="match status" value="1"/>
</dbReference>
<evidence type="ECO:0000259" key="15">
    <source>
        <dbReference type="SMART" id="SM00478"/>
    </source>
</evidence>
<dbReference type="Gene3D" id="1.10.1670.10">
    <property type="entry name" value="Helix-hairpin-Helix base-excision DNA repair enzymes (C-terminal)"/>
    <property type="match status" value="1"/>
</dbReference>
<accession>Q9VIH0</accession>
<keyword evidence="7" id="KW-0809">Transit peptide</keyword>
<reference evidence="16 18" key="6">
    <citation type="journal article" date="2005" name="PLoS Comput. Biol.">
        <title>Combined evidence annotation of transposable elements in genome sequences.</title>
        <authorList>
            <person name="Quesneville H."/>
            <person name="Bergman C.M."/>
            <person name="Andrieu O."/>
            <person name="Autard D."/>
            <person name="Nouaud D."/>
            <person name="Ashburner M."/>
            <person name="Anxolabehere D."/>
        </authorList>
    </citation>
    <scope>NUCLEOTIDE SEQUENCE [LARGE SCALE GENOMIC DNA]</scope>
    <source>
        <strain evidence="18">Berkeley</strain>
    </source>
</reference>
<dbReference type="Reactome" id="R-DME-110329">
    <property type="pathway name" value="Cleavage of the damaged pyrimidine"/>
</dbReference>
<evidence type="ECO:0000313" key="17">
    <source>
        <dbReference type="FlyBase" id="FBgn0032907"/>
    </source>
</evidence>
<reference evidence="16 18" key="10">
    <citation type="journal article" date="2015" name="G3 (Bethesda)">
        <title>Gene Model Annotations for Drosophila melanogaster: The Rule-Benders.</title>
        <authorList>
            <consortium name="FlyBase Consortium"/>
            <person name="Crosby M.A."/>
            <person name="Gramates L.S."/>
            <person name="Dos Santos G."/>
            <person name="Matthews B.B."/>
            <person name="St Pierre S.E."/>
            <person name="Zhou P."/>
            <person name="Schroeder A.J."/>
            <person name="Falls K."/>
            <person name="Emmert D.B."/>
            <person name="Russo S.M."/>
            <person name="Gelbart W.M."/>
            <person name="null"/>
        </authorList>
    </citation>
    <scope>NUCLEOTIDE SEQUENCE [LARGE SCALE GENOMIC DNA]</scope>
    <source>
        <strain evidence="18">Berkeley</strain>
    </source>
</reference>
<dbReference type="PRO" id="PR:Q9VIH0"/>
<dbReference type="eggNOG" id="KOG1921">
    <property type="taxonomic scope" value="Eukaryota"/>
</dbReference>
<comment type="catalytic activity">
    <reaction evidence="13 14">
        <text>2'-deoxyribonucleotide-(2'-deoxyribose 5'-phosphate)-2'-deoxyribonucleotide-DNA = a 3'-end 2'-deoxyribonucleotide-(2,3-dehydro-2,3-deoxyribose 5'-phosphate)-DNA + a 5'-end 5'-phospho-2'-deoxyribonucleoside-DNA + H(+)</text>
        <dbReference type="Rhea" id="RHEA:66592"/>
        <dbReference type="Rhea" id="RHEA-COMP:13180"/>
        <dbReference type="Rhea" id="RHEA-COMP:16897"/>
        <dbReference type="Rhea" id="RHEA-COMP:17067"/>
        <dbReference type="ChEBI" id="CHEBI:15378"/>
        <dbReference type="ChEBI" id="CHEBI:136412"/>
        <dbReference type="ChEBI" id="CHEBI:157695"/>
        <dbReference type="ChEBI" id="CHEBI:167181"/>
        <dbReference type="EC" id="4.2.99.18"/>
    </reaction>
</comment>
<evidence type="ECO:0000256" key="14">
    <source>
        <dbReference type="HAMAP-Rule" id="MF_03183"/>
    </source>
</evidence>
<dbReference type="Gene3D" id="1.10.340.30">
    <property type="entry name" value="Hypothetical protein, domain 2"/>
    <property type="match status" value="1"/>
</dbReference>
<evidence type="ECO:0000256" key="11">
    <source>
        <dbReference type="ARBA" id="ARBA00023239"/>
    </source>
</evidence>
<dbReference type="Bgee" id="FBgn0032907">
    <property type="expression patterns" value="Expressed in adult Malpighian tubule tiny cell (Drosophila) in Malpighian tubule and 54 other cell types or tissues"/>
</dbReference>
<dbReference type="OMA" id="QTTYEAM"/>
<dbReference type="InterPro" id="IPR011257">
    <property type="entry name" value="DNA_glycosylase"/>
</dbReference>
<dbReference type="ExpressionAtlas" id="Q9VIH0">
    <property type="expression patterns" value="baseline and differential"/>
</dbReference>
<dbReference type="CDD" id="cd00056">
    <property type="entry name" value="ENDO3c"/>
    <property type="match status" value="1"/>
</dbReference>
<dbReference type="FunFam" id="1.10.1670.10:FF:000003">
    <property type="entry name" value="Endonuclease III homolog"/>
    <property type="match status" value="1"/>
</dbReference>
<dbReference type="Proteomes" id="UP000000803">
    <property type="component" value="Chromosome 2L"/>
</dbReference>
<dbReference type="GO" id="GO:0005634">
    <property type="term" value="C:nucleus"/>
    <property type="evidence" value="ECO:0000250"/>
    <property type="project" value="FlyBase"/>
</dbReference>
<dbReference type="InterPro" id="IPR023170">
    <property type="entry name" value="HhH_base_excis_C"/>
</dbReference>
<dbReference type="InterPro" id="IPR003265">
    <property type="entry name" value="HhH-GPD_domain"/>
</dbReference>
<dbReference type="VEuPathDB" id="VectorBase:FBgn0032907"/>
<dbReference type="RefSeq" id="NP_610078.2">
    <property type="nucleotide sequence ID" value="NM_136234.3"/>
</dbReference>
<reference evidence="16 18" key="2">
    <citation type="journal article" date="2002" name="Genome Biol.">
        <title>Finishing a whole-genome shotgun: release 3 of the Drosophila melanogaster euchromatic genome sequence.</title>
        <authorList>
            <person name="Celniker S.E."/>
            <person name="Wheeler D.A."/>
            <person name="Kronmiller B."/>
            <person name="Carlson J.W."/>
            <person name="Halpern A."/>
            <person name="Patel S."/>
            <person name="Adams M."/>
            <person name="Champe M."/>
            <person name="Dugan S.P."/>
            <person name="Frise E."/>
            <person name="Hodgson A."/>
            <person name="George R.A."/>
            <person name="Hoskins R.A."/>
            <person name="Laverty T."/>
            <person name="Muzny D.M."/>
            <person name="Nelson C.R."/>
            <person name="Pacleb J.M."/>
            <person name="Park S."/>
            <person name="Pfeiffer B.D."/>
            <person name="Richards S."/>
            <person name="Sodergren E.J."/>
            <person name="Svirskas R."/>
            <person name="Tabor P.E."/>
            <person name="Wan K."/>
            <person name="Stapleton M."/>
            <person name="Sutton G.G."/>
            <person name="Venter C."/>
            <person name="Weinstock G."/>
            <person name="Scherer S.E."/>
            <person name="Myers E.W."/>
            <person name="Gibbs R.A."/>
            <person name="Rubin G.M."/>
        </authorList>
    </citation>
    <scope>NUCLEOTIDE SEQUENCE [LARGE SCALE GENOMIC DNA]</scope>
    <source>
        <strain evidence="18">Berkeley</strain>
    </source>
</reference>
<dbReference type="FunFam" id="1.10.340.30:FF:000005">
    <property type="entry name" value="Endonuclease III-like protein 1"/>
    <property type="match status" value="1"/>
</dbReference>
<keyword evidence="12 14" id="KW-0326">Glycosidase</keyword>
<dbReference type="Pfam" id="PF00730">
    <property type="entry name" value="HhH-GPD"/>
    <property type="match status" value="1"/>
</dbReference>
<comment type="function">
    <text evidence="14">Bifunctional DNA N-glycosylase with associated apurinic/apyrimidinic (AP) lyase function that catalyzes the first step in base excision repair (BER), the primary repair pathway for the repair of oxidative DNA damage. The DNA N-glycosylase activity releases the damaged DNA base from DNA by cleaving the N-glycosidic bond, leaving an AP site. The AP lyase activity cleaves the phosphodiester bond 3' to the AP site by a beta-elimination. Primarily recognizes and repairs oxidative base damage of pyrimidines.</text>
</comment>
<proteinExistence type="inferred from homology"/>
<keyword evidence="5 14" id="KW-0227">DNA damage</keyword>
<keyword evidence="3" id="KW-0004">4Fe-4S</keyword>
<evidence type="ECO:0000313" key="16">
    <source>
        <dbReference type="EMBL" id="AAF53949.2"/>
    </source>
</evidence>
<reference evidence="16 18" key="1">
    <citation type="journal article" date="2000" name="Science">
        <title>The genome sequence of Drosophila melanogaster.</title>
        <authorList>
            <person name="Adams M.D."/>
            <person name="Celniker S.E."/>
            <person name="Holt R.A."/>
            <person name="Evans C.A."/>
            <person name="Gocayne J.D."/>
            <person name="Amanatides P.G."/>
            <person name="Scherer S.E."/>
            <person name="Li P.W."/>
            <person name="Hoskins R.A."/>
            <person name="Galle R.F."/>
            <person name="George R.A."/>
            <person name="Lewis S.E."/>
            <person name="Richards S."/>
            <person name="Ashburner M."/>
            <person name="Henderson S.N."/>
            <person name="Sutton G.G."/>
            <person name="Wortman J.R."/>
            <person name="Yandell M.D."/>
            <person name="Zhang Q."/>
            <person name="Chen L.X."/>
            <person name="Brandon R.C."/>
            <person name="Rogers Y.H."/>
            <person name="Blazej R.G."/>
            <person name="Champe M."/>
            <person name="Pfeiffer B.D."/>
            <person name="Wan K.H."/>
            <person name="Doyle C."/>
            <person name="Baxter E.G."/>
            <person name="Helt G."/>
            <person name="Nelson C.R."/>
            <person name="Gabor G.L."/>
            <person name="Abril J.F."/>
            <person name="Agbayani A."/>
            <person name="An H.J."/>
            <person name="Andrews-Pfannkoch C."/>
            <person name="Baldwin D."/>
            <person name="Ballew R.M."/>
            <person name="Basu A."/>
            <person name="Baxendale J."/>
            <person name="Bayraktaroglu L."/>
            <person name="Beasley E.M."/>
            <person name="Beeson K.Y."/>
            <person name="Benos P.V."/>
            <person name="Berman B.P."/>
            <person name="Bhandari D."/>
            <person name="Bolshakov S."/>
            <person name="Borkova D."/>
            <person name="Botchan M.R."/>
            <person name="Bouck J."/>
            <person name="Brokstein P."/>
            <person name="Brottier P."/>
            <person name="Burtis K.C."/>
            <person name="Busam D.A."/>
            <person name="Butler H."/>
            <person name="Cadieu E."/>
            <person name="Center A."/>
            <person name="Chandra I."/>
            <person name="Cherry J.M."/>
            <person name="Cawley S."/>
            <person name="Dahlke C."/>
            <person name="Davenport L.B."/>
            <person name="Davies P."/>
            <person name="de Pablos B."/>
            <person name="Delcher A."/>
            <person name="Deng Z."/>
            <person name="Mays A.D."/>
            <person name="Dew I."/>
            <person name="Dietz S.M."/>
            <person name="Dodson K."/>
            <person name="Doup L.E."/>
            <person name="Downes M."/>
            <person name="Dugan-Rocha S."/>
            <person name="Dunkov B.C."/>
            <person name="Dunn P."/>
            <person name="Durbin K.J."/>
            <person name="Evangelista C.C."/>
            <person name="Ferraz C."/>
            <person name="Ferriera S."/>
            <person name="Fleischmann W."/>
            <person name="Fosler C."/>
            <person name="Gabrielian A.E."/>
            <person name="Garg N.S."/>
            <person name="Gelbart W.M."/>
            <person name="Glasser K."/>
            <person name="Glodek A."/>
            <person name="Gong F."/>
            <person name="Gorrell J.H."/>
            <person name="Gu Z."/>
            <person name="Guan P."/>
            <person name="Harris M."/>
            <person name="Harris N.L."/>
            <person name="Harvey D."/>
            <person name="Heiman T.J."/>
            <person name="Hernandez J.R."/>
            <person name="Houck J."/>
            <person name="Hostin D."/>
            <person name="Houston K.A."/>
            <person name="Howland T.J."/>
            <person name="Wei M.H."/>
            <person name="Ibegwam C."/>
            <person name="Jalali M."/>
            <person name="Kalush F."/>
            <person name="Karpen G.H."/>
            <person name="Ke Z."/>
            <person name="Kennison J.A."/>
            <person name="Ketchum K.A."/>
            <person name="Kimmel B.E."/>
            <person name="Kodira C.D."/>
            <person name="Kraft C."/>
            <person name="Kravitz S."/>
            <person name="Kulp D."/>
            <person name="Lai Z."/>
            <person name="Lasko P."/>
            <person name="Lei Y."/>
            <person name="Levitsky A.A."/>
            <person name="Li J."/>
            <person name="Li Z."/>
            <person name="Liang Y."/>
            <person name="Lin X."/>
            <person name="Liu X."/>
            <person name="Mattei B."/>
            <person name="McIntosh T.C."/>
            <person name="McLeod M.P."/>
            <person name="McPherson D."/>
            <person name="Merkulov G."/>
            <person name="Milshina N.V."/>
            <person name="Mobarry C."/>
            <person name="Morris J."/>
            <person name="Moshrefi A."/>
            <person name="Mount S.M."/>
            <person name="Moy M."/>
            <person name="Murphy B."/>
            <person name="Murphy L."/>
            <person name="Muzny D.M."/>
            <person name="Nelson D.L."/>
            <person name="Nelson D.R."/>
            <person name="Nelson K.A."/>
            <person name="Nixon K."/>
            <person name="Nusskern D.R."/>
            <person name="Pacleb J.M."/>
            <person name="Palazzolo M."/>
            <person name="Pittman G.S."/>
            <person name="Pan S."/>
            <person name="Pollard J."/>
            <person name="Puri V."/>
            <person name="Reese M.G."/>
            <person name="Reinert K."/>
            <person name="Remington K."/>
            <person name="Saunders R.D."/>
            <person name="Scheeler F."/>
            <person name="Shen H."/>
            <person name="Shue B.C."/>
            <person name="Siden-Kiamos I."/>
            <person name="Simpson M."/>
            <person name="Skupski M.P."/>
            <person name="Smith T."/>
            <person name="Spier E."/>
            <person name="Spradling A.C."/>
            <person name="Stapleton M."/>
            <person name="Strong R."/>
            <person name="Sun E."/>
            <person name="Svirskas R."/>
            <person name="Tector C."/>
            <person name="Turner R."/>
            <person name="Venter E."/>
            <person name="Wang A.H."/>
            <person name="Wang X."/>
            <person name="Wang Z.Y."/>
            <person name="Wassarman D.A."/>
            <person name="Weinstock G.M."/>
            <person name="Weissenbach J."/>
            <person name="Williams S.M."/>
            <person name="WoodageT"/>
            <person name="Worley K.C."/>
            <person name="Wu D."/>
            <person name="Yang S."/>
            <person name="Yao Q.A."/>
            <person name="Ye J."/>
            <person name="Yeh R.F."/>
            <person name="Zaveri J.S."/>
            <person name="Zhan M."/>
            <person name="Zhang G."/>
            <person name="Zhao Q."/>
            <person name="Zheng L."/>
            <person name="Zheng X.H."/>
            <person name="Zhong F.N."/>
            <person name="Zhong W."/>
            <person name="Zhou X."/>
            <person name="Zhu S."/>
            <person name="Zhu X."/>
            <person name="Smith H.O."/>
            <person name="Gibbs R.A."/>
            <person name="Myers E.W."/>
            <person name="Rubin G.M."/>
            <person name="Venter J.C."/>
        </authorList>
    </citation>
    <scope>NUCLEOTIDE SEQUENCE [LARGE SCALE GENOMIC DNA]</scope>
    <source>
        <strain evidence="18">Berkeley</strain>
    </source>
</reference>
<dbReference type="InterPro" id="IPR000445">
    <property type="entry name" value="HhH_motif"/>
</dbReference>
<dbReference type="GO" id="GO:0006285">
    <property type="term" value="P:base-excision repair, AP site formation"/>
    <property type="evidence" value="ECO:0000250"/>
    <property type="project" value="FlyBase"/>
</dbReference>
<keyword evidence="14" id="KW-0496">Mitochondrion</keyword>
<reference evidence="16 18" key="7">
    <citation type="journal article" date="2007" name="Science">
        <title>The Release 5.1 annotation of Drosophila melanogaster heterochromatin.</title>
        <authorList>
            <person name="Smith C.D."/>
            <person name="Shu S."/>
            <person name="Mungall C.J."/>
            <person name="Karpen G.H."/>
        </authorList>
    </citation>
    <scope>NUCLEOTIDE SEQUENCE [LARGE SCALE GENOMIC DNA]</scope>
    <source>
        <strain evidence="18">Berkeley</strain>
    </source>
</reference>
<evidence type="ECO:0000256" key="8">
    <source>
        <dbReference type="ARBA" id="ARBA00023004"/>
    </source>
</evidence>
<evidence type="ECO:0000256" key="4">
    <source>
        <dbReference type="ARBA" id="ARBA00022723"/>
    </source>
</evidence>
<dbReference type="PANTHER" id="PTHR43286:SF1">
    <property type="entry name" value="ENDONUCLEASE III-LIKE PROTEIN 1"/>
    <property type="match status" value="1"/>
</dbReference>
<protein>
    <recommendedName>
        <fullName evidence="14">Endonuclease III homolog</fullName>
        <ecNumber evidence="14">3.2.2.-</ecNumber>
        <ecNumber evidence="14">4.2.99.18</ecNumber>
    </recommendedName>
    <alternativeName>
        <fullName evidence="14">Bifunctional DNA N-glycosylase/DNA-(apurinic or apyrimidinic site) lyase</fullName>
        <shortName evidence="14">DNA glycosylase/AP lyase</shortName>
    </alternativeName>
</protein>
<dbReference type="HAMAP" id="MF_03183">
    <property type="entry name" value="Endonuclease_III_Nth"/>
    <property type="match status" value="1"/>
</dbReference>
<reference evidence="16 18" key="8">
    <citation type="journal article" date="2007" name="Science">
        <title>Sequence finishing and mapping of Drosophila melanogaster heterochromatin.</title>
        <authorList>
            <person name="Hoskins R.A."/>
            <person name="Carlson J.W."/>
            <person name="Kennedy C."/>
            <person name="Acevedo D."/>
            <person name="Evans-Holm M."/>
            <person name="Frise E."/>
            <person name="Wan K.H."/>
            <person name="Park S."/>
            <person name="Mendez-Lago M."/>
            <person name="Rossi F."/>
            <person name="Villasante A."/>
            <person name="Dimitri P."/>
            <person name="Karpen G.H."/>
            <person name="Celniker S.E."/>
        </authorList>
    </citation>
    <scope>NUCLEOTIDE SEQUENCE [LARGE SCALE GENOMIC DNA]</scope>
    <source>
        <strain evidence="18">Berkeley</strain>
    </source>
</reference>
<evidence type="ECO:0000313" key="18">
    <source>
        <dbReference type="Proteomes" id="UP000000803"/>
    </source>
</evidence>
<evidence type="ECO:0000256" key="5">
    <source>
        <dbReference type="ARBA" id="ARBA00022763"/>
    </source>
</evidence>
<sequence>MAKNVKKLTLANKLAKRGDLIKPTEIKSRPNRADNVRDIEDLVGVSAGAAGSSSSVFFSPVQTRKQRLLNGEAVKKTNIKMEPLSPARVAPKKFRKDDRMVTRVQMGSATVVICKVVPDAVDSPVRVDKIREEVEPQIKQEAPEDSPSFSEVQAPHPLWFNHLENIRIMRNSRTAPVDTMGCHRCADLKADSKTQRFQNLVALMLSSQTKDQTTYEAMNRLKDRGLTPLKVKEMPVTELENLLHPVSFYKNKAKYLKQTVEILTDKYGSDIPDNVKDLVALPGVGPKMAHICMAVAWNKITGIGVDVHVHRLSNRLGWVPKPTKEPEQTRVALEKWLPFSLWSEVNHLFVGFGQTICTPVKPNCGECLNKDICPSAHAETKEKRKKDR</sequence>
<dbReference type="SUPFAM" id="SSF48150">
    <property type="entry name" value="DNA-glycosylase"/>
    <property type="match status" value="1"/>
</dbReference>
<evidence type="ECO:0000256" key="12">
    <source>
        <dbReference type="ARBA" id="ARBA00023295"/>
    </source>
</evidence>
<evidence type="ECO:0000256" key="1">
    <source>
        <dbReference type="ARBA" id="ARBA00001966"/>
    </source>
</evidence>
<dbReference type="PhylomeDB" id="Q9VIH0"/>
<dbReference type="OrthoDB" id="2099276at2759"/>
<gene>
    <name evidence="16 17" type="primary">Nthl1</name>
    <name evidence="16" type="synonym">9272</name>
    <name evidence="16" type="synonym">Dmel\CG9272</name>
    <name evidence="14" type="synonym">NTH1</name>
    <name evidence="16" type="synonym">Nth1</name>
    <name evidence="16" type="synonym">NTHL1</name>
    <name evidence="16 17" type="ORF">CG9272</name>
    <name evidence="16" type="ORF">Dmel_CG9272</name>
</gene>
<feature type="domain" description="HhH-GPD" evidence="15">
    <location>
        <begin position="205"/>
        <end position="355"/>
    </location>
</feature>
<evidence type="ECO:0000256" key="13">
    <source>
        <dbReference type="ARBA" id="ARBA00044632"/>
    </source>
</evidence>
<dbReference type="Reactome" id="R-DME-110357">
    <property type="pathway name" value="Displacement of DNA glycosylase by APEX1"/>
</dbReference>
<dbReference type="GO" id="GO:0140078">
    <property type="term" value="F:class I DNA-(apurinic or apyrimidinic site) endonuclease activity"/>
    <property type="evidence" value="ECO:0000250"/>
    <property type="project" value="FlyBase"/>
</dbReference>
<dbReference type="GO" id="GO:0006289">
    <property type="term" value="P:nucleotide-excision repair"/>
    <property type="evidence" value="ECO:0000318"/>
    <property type="project" value="GO_Central"/>
</dbReference>
<evidence type="ECO:0000256" key="3">
    <source>
        <dbReference type="ARBA" id="ARBA00022485"/>
    </source>
</evidence>
<evidence type="ECO:0000256" key="7">
    <source>
        <dbReference type="ARBA" id="ARBA00022946"/>
    </source>
</evidence>
<name>Q9VIH0_DROME</name>
<keyword evidence="9" id="KW-0411">Iron-sulfur</keyword>
<dbReference type="PANTHER" id="PTHR43286">
    <property type="entry name" value="ENDONUCLEASE III-LIKE PROTEIN 1"/>
    <property type="match status" value="1"/>
</dbReference>
<keyword evidence="10 14" id="KW-0234">DNA repair</keyword>
<dbReference type="GO" id="GO:0003906">
    <property type="term" value="F:DNA-(apurinic or apyrimidinic site) endonuclease activity"/>
    <property type="evidence" value="ECO:0000250"/>
    <property type="project" value="FlyBase"/>
</dbReference>
<dbReference type="GO" id="GO:0003677">
    <property type="term" value="F:DNA binding"/>
    <property type="evidence" value="ECO:0007669"/>
    <property type="project" value="UniProtKB-UniRule"/>
</dbReference>
<dbReference type="InParanoid" id="Q9VIH0"/>
<evidence type="ECO:0000256" key="9">
    <source>
        <dbReference type="ARBA" id="ARBA00023014"/>
    </source>
</evidence>
<comment type="cofactor">
    <cofactor evidence="1">
        <name>[4Fe-4S] cluster</name>
        <dbReference type="ChEBI" id="CHEBI:49883"/>
    </cofactor>
</comment>
<reference evidence="16 18" key="9">
    <citation type="journal article" date="2015" name="G3 (Bethesda)">
        <title>Gene Model Annotations for Drosophila melanogaster: Impact of High-Throughput Data.</title>
        <authorList>
            <consortium name="FlyBase Consortium"/>
            <person name="Matthews B.B."/>
            <person name="Dos Santos G."/>
            <person name="Crosby M.A."/>
            <person name="Emmert D.B."/>
            <person name="St Pierre S.E."/>
            <person name="Gramates L.S."/>
            <person name="Zhou P."/>
            <person name="Schroeder A.J."/>
            <person name="Falls K."/>
            <person name="Strelets V."/>
            <person name="Russo S.M."/>
            <person name="Gelbart W.M."/>
            <person name="null"/>
        </authorList>
    </citation>
    <scope>NUCLEOTIDE SEQUENCE [LARGE SCALE GENOMIC DNA]</scope>
    <source>
        <strain evidence="18">Berkeley</strain>
    </source>
</reference>
<dbReference type="Pfam" id="PF00633">
    <property type="entry name" value="HHH"/>
    <property type="match status" value="1"/>
</dbReference>
<dbReference type="EC" id="4.2.99.18" evidence="14"/>
<comment type="caution">
    <text evidence="14">Lacks conserved residue(s) required for the propagation of feature annotation.</text>
</comment>
<keyword evidence="18" id="KW-1185">Reference proteome</keyword>
<reference evidence="16 18" key="5">
    <citation type="journal article" date="2002" name="Genome Biol.">
        <title>Heterochromatic sequences in a Drosophila whole-genome shotgun assembly.</title>
        <authorList>
            <person name="Hoskins R.A."/>
            <person name="Smith C.D."/>
            <person name="Carlson J.W."/>
            <person name="Carvalho A.B."/>
            <person name="Halpern A."/>
            <person name="Kaminker J.S."/>
            <person name="Kennedy C."/>
            <person name="Mungall C.J."/>
            <person name="Sullivan B.A."/>
            <person name="Sutton G.G."/>
            <person name="Yasuhara J.C."/>
            <person name="Wakimoto B.T."/>
            <person name="Myers E.W."/>
            <person name="Celniker S.E."/>
            <person name="Rubin G.M."/>
            <person name="Karpen G.H."/>
        </authorList>
    </citation>
    <scope>NUCLEOTIDE SEQUENCE [LARGE SCALE GENOMIC DNA]</scope>
    <source>
        <strain evidence="18">Berkeley</strain>
    </source>
</reference>
<dbReference type="GeneID" id="35365"/>
<dbReference type="InterPro" id="IPR003651">
    <property type="entry name" value="Endonuclease3_FeS-loop_motif"/>
</dbReference>
<dbReference type="GO" id="GO:0046872">
    <property type="term" value="F:metal ion binding"/>
    <property type="evidence" value="ECO:0007669"/>
    <property type="project" value="UniProtKB-KW"/>
</dbReference>
<dbReference type="AGR" id="FB:FBgn0032907"/>
<evidence type="ECO:0000256" key="6">
    <source>
        <dbReference type="ARBA" id="ARBA00022801"/>
    </source>
</evidence>
<dbReference type="KEGG" id="dme:Dmel_CG9272"/>
<dbReference type="InterPro" id="IPR030841">
    <property type="entry name" value="NTH1"/>
</dbReference>
<keyword evidence="6 14" id="KW-0378">Hydrolase</keyword>
<dbReference type="IntAct" id="Q9VIH0">
    <property type="interactions" value="2"/>
</dbReference>
<dbReference type="AlphaFoldDB" id="Q9VIH0"/>
<dbReference type="HOGENOM" id="CLU_012862_4_0_1"/>
<reference evidence="16 18" key="11">
    <citation type="journal article" date="2015" name="Genome Res.">
        <title>The Release 6 reference sequence of the Drosophila melanogaster genome.</title>
        <authorList>
            <person name="Hoskins R.A."/>
            <person name="Carlson J.W."/>
            <person name="Wan K.H."/>
            <person name="Park S."/>
            <person name="Mendez I."/>
            <person name="Galle S.E."/>
            <person name="Booth B.W."/>
            <person name="Pfeiffer B.D."/>
            <person name="George R.A."/>
            <person name="Svirskas R."/>
            <person name="Krzywinski M."/>
            <person name="Schein J."/>
            <person name="Accardo M.C."/>
            <person name="Damia E."/>
            <person name="Messina G."/>
            <person name="Mendez-Lago M."/>
            <person name="de Pablos B."/>
            <person name="Demakova O.V."/>
            <person name="Andreyeva E.N."/>
            <person name="Boldyreva L.V."/>
            <person name="Marra M."/>
            <person name="Carvalho A.B."/>
            <person name="Dimitri P."/>
            <person name="Villasante A."/>
            <person name="Zhimulev I.F."/>
            <person name="Rubin G.M."/>
            <person name="Karpen G.H."/>
            <person name="Celniker S.E."/>
        </authorList>
    </citation>
    <scope>NUCLEOTIDE SEQUENCE [LARGE SCALE GENOMIC DNA]</scope>
    <source>
        <strain evidence="18">Berkeley</strain>
    </source>
</reference>
<dbReference type="STRING" id="7227.FBpp0088883"/>
<comment type="subcellular location">
    <subcellularLocation>
        <location evidence="14">Nucleus</location>
    </subcellularLocation>
    <subcellularLocation>
        <location evidence="14">Mitochondrion</location>
    </subcellularLocation>
</comment>
<reference evidence="16 18" key="3">
    <citation type="journal article" date="2002" name="Genome Biol.">
        <title>Annotation of the Drosophila melanogaster euchromatic genome: a systematic review.</title>
        <authorList>
            <person name="Misra S."/>
            <person name="Crosby M.A."/>
            <person name="Mungall C.J."/>
            <person name="Matthews B.B."/>
            <person name="Campbell K.S."/>
            <person name="Hradecky P."/>
            <person name="Huang Y."/>
            <person name="Kaminker J.S."/>
            <person name="Millburn G.H."/>
            <person name="Prochnik S.E."/>
            <person name="Smith C.D."/>
            <person name="Tupy J.L."/>
            <person name="Whitfied E.J."/>
            <person name="Bayraktaroglu L."/>
            <person name="Berman B.P."/>
            <person name="Bettencourt B.R."/>
            <person name="Celniker S.E."/>
            <person name="de Grey A.D."/>
            <person name="Drysdale R.A."/>
            <person name="Harris N.L."/>
            <person name="Richter J."/>
            <person name="Russo S."/>
            <person name="Schroeder A.J."/>
            <person name="Shu S.Q."/>
            <person name="Stapleton M."/>
            <person name="Yamada C."/>
            <person name="Ashburner M."/>
            <person name="Gelbart W.M."/>
            <person name="Rubin G.M."/>
            <person name="Lewis S.E."/>
        </authorList>
    </citation>
    <scope>GENOME REANNOTATION</scope>
    <source>
        <strain evidence="18">Berkeley</strain>
    </source>
</reference>
<dbReference type="GO" id="GO:0005739">
    <property type="term" value="C:mitochondrion"/>
    <property type="evidence" value="ECO:0000250"/>
    <property type="project" value="FlyBase"/>
</dbReference>
<dbReference type="BioGRID-ORCS" id="35365">
    <property type="hits" value="0 hits in 1 CRISPR screen"/>
</dbReference>
<evidence type="ECO:0000256" key="2">
    <source>
        <dbReference type="ARBA" id="ARBA00008343"/>
    </source>
</evidence>
<dbReference type="SMR" id="Q9VIH0"/>
<dbReference type="UCSC" id="CG9272-RA">
    <property type="organism name" value="d. melanogaster"/>
</dbReference>
<dbReference type="FlyBase" id="FBgn0032907">
    <property type="gene designation" value="Nthl1"/>
</dbReference>
<keyword evidence="4" id="KW-0479">Metal-binding</keyword>
<dbReference type="EMBL" id="AE014134">
    <property type="protein sequence ID" value="AAF53949.2"/>
    <property type="molecule type" value="Genomic_DNA"/>
</dbReference>
<evidence type="ECO:0000256" key="10">
    <source>
        <dbReference type="ARBA" id="ARBA00023204"/>
    </source>
</evidence>